<comment type="function">
    <text evidence="1">May be involved in 20S pre-rRNA processing.</text>
</comment>
<feature type="compositionally biased region" description="Acidic residues" evidence="5">
    <location>
        <begin position="131"/>
        <end position="146"/>
    </location>
</feature>
<dbReference type="GO" id="GO:0006364">
    <property type="term" value="P:rRNA processing"/>
    <property type="evidence" value="ECO:0007669"/>
    <property type="project" value="UniProtKB-KW"/>
</dbReference>
<evidence type="ECO:0000313" key="6">
    <source>
        <dbReference type="EMBL" id="AWP09914.1"/>
    </source>
</evidence>
<evidence type="ECO:0000256" key="5">
    <source>
        <dbReference type="SAM" id="MobiDB-lite"/>
    </source>
</evidence>
<evidence type="ECO:0000313" key="7">
    <source>
        <dbReference type="Proteomes" id="UP000246464"/>
    </source>
</evidence>
<proteinExistence type="inferred from homology"/>
<evidence type="ECO:0000256" key="4">
    <source>
        <dbReference type="ARBA" id="ARBA00022552"/>
    </source>
</evidence>
<protein>
    <recommendedName>
        <fullName evidence="3">Pre-rRNA-processing protein TSR2 homolog</fullName>
    </recommendedName>
</protein>
<feature type="region of interest" description="Disordered" evidence="5">
    <location>
        <begin position="239"/>
        <end position="277"/>
    </location>
</feature>
<feature type="region of interest" description="Disordered" evidence="5">
    <location>
        <begin position="117"/>
        <end position="147"/>
    </location>
</feature>
<sequence>MAASAASRELFTEGVRAVLHTWPVLQISVDNGFGGVYGQQKADWMVDVVQQYFHDNADLQQCEVEDFIAELMDQEFDTVVDDGSLPQVSFSLLQLFSQWKQGALQQLQHTINTLTQKKSQRSKVTAPPKESDEESDEDETQDEEDGWTVISVDNGFGGVYGQQKADWMVDVVQQYFHDNADLQQCEVEDFIAELMDQEFDTVVDDGSLPQVSFSLLQLFSQWKQGALQQLQHTINTLTQKKSQRSKVTAPPKESDEESDEDETQDEEDGWTVVRKKK</sequence>
<reference evidence="6 7" key="1">
    <citation type="submission" date="2017-12" db="EMBL/GenBank/DDBJ databases">
        <title>Integrating genomic resources of turbot (Scophthalmus maximus) in depth evaluation of genetic and physical mapping variation across individuals.</title>
        <authorList>
            <person name="Martinez P."/>
        </authorList>
    </citation>
    <scope>NUCLEOTIDE SEQUENCE [LARGE SCALE GENOMIC DNA]</scope>
</reference>
<dbReference type="InterPro" id="IPR019398">
    <property type="entry name" value="Pre-rRNA_process_TSR2"/>
</dbReference>
<name>A0A2U9C026_SCOMX</name>
<feature type="compositionally biased region" description="Acidic residues" evidence="5">
    <location>
        <begin position="254"/>
        <end position="269"/>
    </location>
</feature>
<comment type="similarity">
    <text evidence="2">Belongs to the TSR2 family.</text>
</comment>
<dbReference type="AlphaFoldDB" id="A0A2U9C026"/>
<evidence type="ECO:0000256" key="2">
    <source>
        <dbReference type="ARBA" id="ARBA00006524"/>
    </source>
</evidence>
<keyword evidence="7" id="KW-1185">Reference proteome</keyword>
<gene>
    <name evidence="6" type="ORF">SMAX5B_015014</name>
</gene>
<dbReference type="Pfam" id="PF10273">
    <property type="entry name" value="WGG"/>
    <property type="match status" value="2"/>
</dbReference>
<accession>A0A2U9C026</accession>
<dbReference type="STRING" id="52904.ENSSMAP00000021008"/>
<organism evidence="6 7">
    <name type="scientific">Scophthalmus maximus</name>
    <name type="common">Turbot</name>
    <name type="synonym">Psetta maxima</name>
    <dbReference type="NCBI Taxonomy" id="52904"/>
    <lineage>
        <taxon>Eukaryota</taxon>
        <taxon>Metazoa</taxon>
        <taxon>Chordata</taxon>
        <taxon>Craniata</taxon>
        <taxon>Vertebrata</taxon>
        <taxon>Euteleostomi</taxon>
        <taxon>Actinopterygii</taxon>
        <taxon>Neopterygii</taxon>
        <taxon>Teleostei</taxon>
        <taxon>Neoteleostei</taxon>
        <taxon>Acanthomorphata</taxon>
        <taxon>Carangaria</taxon>
        <taxon>Pleuronectiformes</taxon>
        <taxon>Pleuronectoidei</taxon>
        <taxon>Scophthalmidae</taxon>
        <taxon>Scophthalmus</taxon>
    </lineage>
</organism>
<keyword evidence="4" id="KW-0698">rRNA processing</keyword>
<dbReference type="EMBL" id="CP026253">
    <property type="protein sequence ID" value="AWP09914.1"/>
    <property type="molecule type" value="Genomic_DNA"/>
</dbReference>
<dbReference type="PANTHER" id="PTHR21250">
    <property type="entry name" value="PRE-RRNA-PROCESSING PROTEIN TSR2 HOMOLOG"/>
    <property type="match status" value="1"/>
</dbReference>
<dbReference type="Proteomes" id="UP000246464">
    <property type="component" value="Chromosome 11"/>
</dbReference>
<evidence type="ECO:0000256" key="1">
    <source>
        <dbReference type="ARBA" id="ARBA00002210"/>
    </source>
</evidence>
<evidence type="ECO:0000256" key="3">
    <source>
        <dbReference type="ARBA" id="ARBA00017551"/>
    </source>
</evidence>